<evidence type="ECO:0000313" key="7">
    <source>
        <dbReference type="EMBL" id="CAF3865047.1"/>
    </source>
</evidence>
<sequence length="238" mass="26892">MFRYFPLNTLKHKIRTKIQHITISHQPFSTETKTTMSHSIRQFIKNIGYLLGAGVTVSLVYAVYESMVRVPICPNFNRKQDINIANVLSCTALVQNTTKQCKGQFSMKKIGAITGVNYKLVQAKSENSNVSSRVLVNDEEISQKNLFDVDYMPEYVETLADLLMKLDESRLIKLLSNTIGYFVFLCPECHSSLTQQMISCTYYLHKAGLKTNAVNTSDIENVKSSLAGEDIDQKNNTN</sequence>
<evidence type="ECO:0000313" key="3">
    <source>
        <dbReference type="EMBL" id="CAF1550867.1"/>
    </source>
</evidence>
<dbReference type="OrthoDB" id="9993974at2759"/>
<name>A0A816YN80_9BILA</name>
<feature type="transmembrane region" description="Helical" evidence="1">
    <location>
        <begin position="46"/>
        <end position="64"/>
    </location>
</feature>
<dbReference type="EMBL" id="CAJNRE010000058">
    <property type="protein sequence ID" value="CAF1912301.1"/>
    <property type="molecule type" value="Genomic_DNA"/>
</dbReference>
<dbReference type="EMBL" id="CAJOBJ010001404">
    <property type="protein sequence ID" value="CAF3877401.1"/>
    <property type="molecule type" value="Genomic_DNA"/>
</dbReference>
<evidence type="ECO:0000256" key="1">
    <source>
        <dbReference type="SAM" id="Phobius"/>
    </source>
</evidence>
<organism evidence="6 13">
    <name type="scientific">Rotaria magnacalcarata</name>
    <dbReference type="NCBI Taxonomy" id="392030"/>
    <lineage>
        <taxon>Eukaryota</taxon>
        <taxon>Metazoa</taxon>
        <taxon>Spiralia</taxon>
        <taxon>Gnathifera</taxon>
        <taxon>Rotifera</taxon>
        <taxon>Eurotatoria</taxon>
        <taxon>Bdelloidea</taxon>
        <taxon>Philodinida</taxon>
        <taxon>Philodinidae</taxon>
        <taxon>Rotaria</taxon>
    </lineage>
</organism>
<keyword evidence="1" id="KW-0812">Transmembrane</keyword>
<evidence type="ECO:0000313" key="9">
    <source>
        <dbReference type="EMBL" id="CAF3888936.1"/>
    </source>
</evidence>
<keyword evidence="1" id="KW-1133">Transmembrane helix</keyword>
<dbReference type="Proteomes" id="UP000663866">
    <property type="component" value="Unassembled WGS sequence"/>
</dbReference>
<evidence type="ECO:0000313" key="8">
    <source>
        <dbReference type="EMBL" id="CAF3877401.1"/>
    </source>
</evidence>
<dbReference type="Proteomes" id="UP000681967">
    <property type="component" value="Unassembled WGS sequence"/>
</dbReference>
<dbReference type="EMBL" id="CAJNOV010004575">
    <property type="protein sequence ID" value="CAF1180064.1"/>
    <property type="molecule type" value="Genomic_DNA"/>
</dbReference>
<dbReference type="EMBL" id="CAJOBF010000920">
    <property type="protein sequence ID" value="CAF3888936.1"/>
    <property type="molecule type" value="Genomic_DNA"/>
</dbReference>
<evidence type="ECO:0000313" key="4">
    <source>
        <dbReference type="EMBL" id="CAF1912301.1"/>
    </source>
</evidence>
<dbReference type="EMBL" id="CAJNOW010008950">
    <property type="protein sequence ID" value="CAF1550867.1"/>
    <property type="molecule type" value="Genomic_DNA"/>
</dbReference>
<gene>
    <name evidence="10" type="ORF">BYL167_LOCUS8562</name>
    <name evidence="2" type="ORF">CJN711_LOCUS10966</name>
    <name evidence="8" type="ORF">GIL414_LOCUS5363</name>
    <name evidence="3" type="ORF">KQP761_LOCUS17643</name>
    <name evidence="4" type="ORF">MBJ925_LOCUS873</name>
    <name evidence="11" type="ORF">OVN521_LOCUS19397</name>
    <name evidence="7" type="ORF">SMN809_LOCUS4760</name>
    <name evidence="9" type="ORF">UXM345_LOCUS9892</name>
    <name evidence="5" type="ORF">WKI299_LOCUS7954</name>
    <name evidence="6" type="ORF">XDN619_LOCUS30154</name>
</gene>
<dbReference type="Proteomes" id="UP000663824">
    <property type="component" value="Unassembled WGS sequence"/>
</dbReference>
<proteinExistence type="predicted"/>
<dbReference type="EMBL" id="CAJOBI010001134">
    <property type="protein sequence ID" value="CAF3865047.1"/>
    <property type="molecule type" value="Genomic_DNA"/>
</dbReference>
<dbReference type="AlphaFoldDB" id="A0A816YN80"/>
<accession>A0A816YN80</accession>
<evidence type="ECO:0000313" key="5">
    <source>
        <dbReference type="EMBL" id="CAF2038523.1"/>
    </source>
</evidence>
<dbReference type="Proteomes" id="UP000663856">
    <property type="component" value="Unassembled WGS sequence"/>
</dbReference>
<dbReference type="Proteomes" id="UP000681720">
    <property type="component" value="Unassembled WGS sequence"/>
</dbReference>
<protein>
    <submittedName>
        <fullName evidence="6">Uncharacterized protein</fullName>
    </submittedName>
</protein>
<reference evidence="6" key="1">
    <citation type="submission" date="2021-02" db="EMBL/GenBank/DDBJ databases">
        <authorList>
            <person name="Nowell W R."/>
        </authorList>
    </citation>
    <scope>NUCLEOTIDE SEQUENCE</scope>
</reference>
<keyword evidence="1" id="KW-0472">Membrane</keyword>
<evidence type="ECO:0000313" key="13">
    <source>
        <dbReference type="Proteomes" id="UP000663887"/>
    </source>
</evidence>
<evidence type="ECO:0000313" key="2">
    <source>
        <dbReference type="EMBL" id="CAF1180064.1"/>
    </source>
</evidence>
<dbReference type="Proteomes" id="UP000663887">
    <property type="component" value="Unassembled WGS sequence"/>
</dbReference>
<dbReference type="Proteomes" id="UP000663834">
    <property type="component" value="Unassembled WGS sequence"/>
</dbReference>
<dbReference type="EMBL" id="CAJNRG010014938">
    <property type="protein sequence ID" value="CAF2158956.1"/>
    <property type="molecule type" value="Genomic_DNA"/>
</dbReference>
<dbReference type="EMBL" id="CAJNRF010002446">
    <property type="protein sequence ID" value="CAF2038523.1"/>
    <property type="molecule type" value="Genomic_DNA"/>
</dbReference>
<evidence type="ECO:0000313" key="6">
    <source>
        <dbReference type="EMBL" id="CAF2158956.1"/>
    </source>
</evidence>
<dbReference type="Proteomes" id="UP000676336">
    <property type="component" value="Unassembled WGS sequence"/>
</dbReference>
<dbReference type="Proteomes" id="UP000663842">
    <property type="component" value="Unassembled WGS sequence"/>
</dbReference>
<dbReference type="EMBL" id="CAJOBH010002367">
    <property type="protein sequence ID" value="CAF3902896.1"/>
    <property type="molecule type" value="Genomic_DNA"/>
</dbReference>
<evidence type="ECO:0000313" key="11">
    <source>
        <dbReference type="EMBL" id="CAF4074560.1"/>
    </source>
</evidence>
<keyword evidence="12" id="KW-1185">Reference proteome</keyword>
<evidence type="ECO:0000313" key="12">
    <source>
        <dbReference type="Proteomes" id="UP000663866"/>
    </source>
</evidence>
<evidence type="ECO:0000313" key="10">
    <source>
        <dbReference type="EMBL" id="CAF3902896.1"/>
    </source>
</evidence>
<comment type="caution">
    <text evidence="6">The sequence shown here is derived from an EMBL/GenBank/DDBJ whole genome shotgun (WGS) entry which is preliminary data.</text>
</comment>
<dbReference type="EMBL" id="CAJOBG010003654">
    <property type="protein sequence ID" value="CAF4074560.1"/>
    <property type="molecule type" value="Genomic_DNA"/>
</dbReference>
<dbReference type="Proteomes" id="UP000663855">
    <property type="component" value="Unassembled WGS sequence"/>
</dbReference>